<dbReference type="EMBL" id="KV429106">
    <property type="protein sequence ID" value="KZT65415.1"/>
    <property type="molecule type" value="Genomic_DNA"/>
</dbReference>
<sequence>MLYAPSSHASSHSHSQSPPQLPPHTPSPPQTHVPTLPPLQSLPHIPSPPHMSLVHHSASLPQIREPTHSPATPGLIHRHEEGYASLPPSPLDLTFPAGVQQQPSAVTTLPSLASLQTVPPIASGMCGGAGYASYGHPAVYDGSMPYSFDPVTAFSGL</sequence>
<protein>
    <submittedName>
        <fullName evidence="2">Uncharacterized protein</fullName>
    </submittedName>
</protein>
<dbReference type="STRING" id="1314783.A0A165MA17"/>
<accession>A0A165MA17</accession>
<evidence type="ECO:0000313" key="2">
    <source>
        <dbReference type="EMBL" id="KZT65415.1"/>
    </source>
</evidence>
<keyword evidence="3" id="KW-1185">Reference proteome</keyword>
<name>A0A165MA17_9APHY</name>
<organism evidence="2 3">
    <name type="scientific">Daedalea quercina L-15889</name>
    <dbReference type="NCBI Taxonomy" id="1314783"/>
    <lineage>
        <taxon>Eukaryota</taxon>
        <taxon>Fungi</taxon>
        <taxon>Dikarya</taxon>
        <taxon>Basidiomycota</taxon>
        <taxon>Agaricomycotina</taxon>
        <taxon>Agaricomycetes</taxon>
        <taxon>Polyporales</taxon>
        <taxon>Fomitopsis</taxon>
    </lineage>
</organism>
<dbReference type="AlphaFoldDB" id="A0A165MA17"/>
<proteinExistence type="predicted"/>
<feature type="compositionally biased region" description="Pro residues" evidence="1">
    <location>
        <begin position="19"/>
        <end position="37"/>
    </location>
</feature>
<evidence type="ECO:0000256" key="1">
    <source>
        <dbReference type="SAM" id="MobiDB-lite"/>
    </source>
</evidence>
<dbReference type="Proteomes" id="UP000076727">
    <property type="component" value="Unassembled WGS sequence"/>
</dbReference>
<gene>
    <name evidence="2" type="ORF">DAEQUDRAFT_528164</name>
</gene>
<feature type="compositionally biased region" description="Low complexity" evidence="1">
    <location>
        <begin position="1"/>
        <end position="18"/>
    </location>
</feature>
<evidence type="ECO:0000313" key="3">
    <source>
        <dbReference type="Proteomes" id="UP000076727"/>
    </source>
</evidence>
<feature type="region of interest" description="Disordered" evidence="1">
    <location>
        <begin position="1"/>
        <end position="89"/>
    </location>
</feature>
<reference evidence="2 3" key="1">
    <citation type="journal article" date="2016" name="Mol. Biol. Evol.">
        <title>Comparative Genomics of Early-Diverging Mushroom-Forming Fungi Provides Insights into the Origins of Lignocellulose Decay Capabilities.</title>
        <authorList>
            <person name="Nagy L.G."/>
            <person name="Riley R."/>
            <person name="Tritt A."/>
            <person name="Adam C."/>
            <person name="Daum C."/>
            <person name="Floudas D."/>
            <person name="Sun H."/>
            <person name="Yadav J.S."/>
            <person name="Pangilinan J."/>
            <person name="Larsson K.H."/>
            <person name="Matsuura K."/>
            <person name="Barry K."/>
            <person name="Labutti K."/>
            <person name="Kuo R."/>
            <person name="Ohm R.A."/>
            <person name="Bhattacharya S.S."/>
            <person name="Shirouzu T."/>
            <person name="Yoshinaga Y."/>
            <person name="Martin F.M."/>
            <person name="Grigoriev I.V."/>
            <person name="Hibbett D.S."/>
        </authorList>
    </citation>
    <scope>NUCLEOTIDE SEQUENCE [LARGE SCALE GENOMIC DNA]</scope>
    <source>
        <strain evidence="2 3">L-15889</strain>
    </source>
</reference>